<feature type="compositionally biased region" description="Polar residues" evidence="1">
    <location>
        <begin position="158"/>
        <end position="170"/>
    </location>
</feature>
<name>A0A2Z5R361_9MICC</name>
<dbReference type="AlphaFoldDB" id="A0A2Z5R361"/>
<keyword evidence="2" id="KW-0812">Transmembrane</keyword>
<organism evidence="3 4">
    <name type="scientific">Rothia aeria</name>
    <dbReference type="NCBI Taxonomy" id="172042"/>
    <lineage>
        <taxon>Bacteria</taxon>
        <taxon>Bacillati</taxon>
        <taxon>Actinomycetota</taxon>
        <taxon>Actinomycetes</taxon>
        <taxon>Micrococcales</taxon>
        <taxon>Micrococcaceae</taxon>
        <taxon>Rothia</taxon>
    </lineage>
</organism>
<evidence type="ECO:0000313" key="3">
    <source>
        <dbReference type="EMBL" id="BAV89014.1"/>
    </source>
</evidence>
<feature type="transmembrane region" description="Helical" evidence="2">
    <location>
        <begin position="34"/>
        <end position="52"/>
    </location>
</feature>
<sequence>MSSNLPDGTLKPAFAEQPETSARLRRPGLKDPKFIVGILLVLVSLVGTIAVIQLNNRSTQYYIAKNDIPIGEKISTDKLTPVEANLGSASQNYLTAEEVQKGDLTAVRLIPAGEVVSKNSASNNVRENRRLVTVKVDRGLATNLKAGDHVDIWASNSTLSVGSQPSSAQKKPQDDKNNGGSQGSSSADGRGNSEISDDSTPIAKDAEISNISVEENVLGSNGKATVQLWVASNSLYPVIQADSTNAKISLVPIALGEKK</sequence>
<dbReference type="KEGG" id="raj:RA11412_2715"/>
<evidence type="ECO:0000256" key="1">
    <source>
        <dbReference type="SAM" id="MobiDB-lite"/>
    </source>
</evidence>
<gene>
    <name evidence="3" type="ORF">RA11412_2715</name>
</gene>
<reference evidence="3 4" key="1">
    <citation type="submission" date="2016-10" db="EMBL/GenBank/DDBJ databases">
        <title>Genome sequence of Rothia aeria strain JCM11412.</title>
        <authorList>
            <person name="Nambu T."/>
        </authorList>
    </citation>
    <scope>NUCLEOTIDE SEQUENCE [LARGE SCALE GENOMIC DNA]</scope>
    <source>
        <strain evidence="3 4">JCM 11412</strain>
    </source>
</reference>
<dbReference type="EMBL" id="AP017895">
    <property type="protein sequence ID" value="BAV89014.1"/>
    <property type="molecule type" value="Genomic_DNA"/>
</dbReference>
<keyword evidence="4" id="KW-1185">Reference proteome</keyword>
<protein>
    <submittedName>
        <fullName evidence="3">Uncharacterized protein</fullName>
    </submittedName>
</protein>
<keyword evidence="2" id="KW-1133">Transmembrane helix</keyword>
<dbReference type="RefSeq" id="WP_128088110.1">
    <property type="nucleotide sequence ID" value="NZ_CP068102.1"/>
</dbReference>
<evidence type="ECO:0000256" key="2">
    <source>
        <dbReference type="SAM" id="Phobius"/>
    </source>
</evidence>
<dbReference type="CDD" id="cd11614">
    <property type="entry name" value="SAF_CpaB_FlgA_like"/>
    <property type="match status" value="1"/>
</dbReference>
<dbReference type="Proteomes" id="UP000250241">
    <property type="component" value="Chromosome"/>
</dbReference>
<accession>A0A2Z5R361</accession>
<proteinExistence type="predicted"/>
<dbReference type="GeneID" id="93862308"/>
<evidence type="ECO:0000313" key="4">
    <source>
        <dbReference type="Proteomes" id="UP000250241"/>
    </source>
</evidence>
<feature type="region of interest" description="Disordered" evidence="1">
    <location>
        <begin position="1"/>
        <end position="23"/>
    </location>
</feature>
<keyword evidence="2" id="KW-0472">Membrane</keyword>
<feature type="region of interest" description="Disordered" evidence="1">
    <location>
        <begin position="158"/>
        <end position="207"/>
    </location>
</feature>